<keyword evidence="1" id="KW-0863">Zinc-finger</keyword>
<evidence type="ECO:0000256" key="1">
    <source>
        <dbReference type="PROSITE-ProRule" id="PRU00325"/>
    </source>
</evidence>
<sequence>MSRVHLCHFPYDALLERYMTSTAHYTRVLERISEHNGDMFEMRDAGDDYRCRVTIGRRPSCTCPDRFRPCMHLIHVFLHILGVPAECDVWYQTQLDDFTLENVLGHPIGDRATPAPRPRTAHDAFAPIPRDHELYSAPLHVPRFNGPRISSVGNGSSRNVNPLRLPSLDFSRAPWELDPGDRILQGPCSNIGSYGLGIRQLNINSSLADDFPTIPLDSPQSLLDHWSPSVLTPTGNDPDVSQDTLMDTYSVSQELLAAAEEALERELGGIKRPEKRTFEDEIREAERALDSLKGGSEQRQSAERATEVSEQIEQIMYRVVRAVDTPVARQNAILSILSMASETKGVKDVRVSFGDVLARLFCGLERDDDCNVKLFRRMVEVGQELGEEAVEFREHVDIIRCSYGLGT</sequence>
<dbReference type="PANTHER" id="PTHR21540">
    <property type="entry name" value="RING FINGER AND SWIM DOMAIN-CONTAINING PROTEIN 2"/>
    <property type="match status" value="1"/>
</dbReference>
<comment type="caution">
    <text evidence="3">The sequence shown here is derived from an EMBL/GenBank/DDBJ whole genome shotgun (WGS) entry which is preliminary data.</text>
</comment>
<proteinExistence type="predicted"/>
<organism evidence="3 4">
    <name type="scientific">Schizophyllum amplum</name>
    <dbReference type="NCBI Taxonomy" id="97359"/>
    <lineage>
        <taxon>Eukaryota</taxon>
        <taxon>Fungi</taxon>
        <taxon>Dikarya</taxon>
        <taxon>Basidiomycota</taxon>
        <taxon>Agaricomycotina</taxon>
        <taxon>Agaricomycetes</taxon>
        <taxon>Agaricomycetidae</taxon>
        <taxon>Agaricales</taxon>
        <taxon>Schizophyllaceae</taxon>
        <taxon>Schizophyllum</taxon>
    </lineage>
</organism>
<dbReference type="InterPro" id="IPR007527">
    <property type="entry name" value="Znf_SWIM"/>
</dbReference>
<dbReference type="AlphaFoldDB" id="A0A550CDH0"/>
<evidence type="ECO:0000259" key="2">
    <source>
        <dbReference type="PROSITE" id="PS50966"/>
    </source>
</evidence>
<dbReference type="OrthoDB" id="2122982at2759"/>
<dbReference type="EMBL" id="VDMD01000012">
    <property type="protein sequence ID" value="TRM62736.1"/>
    <property type="molecule type" value="Genomic_DNA"/>
</dbReference>
<reference evidence="3 4" key="1">
    <citation type="journal article" date="2019" name="New Phytol.">
        <title>Comparative genomics reveals unique wood-decay strategies and fruiting body development in the Schizophyllaceae.</title>
        <authorList>
            <person name="Almasi E."/>
            <person name="Sahu N."/>
            <person name="Krizsan K."/>
            <person name="Balint B."/>
            <person name="Kovacs G.M."/>
            <person name="Kiss B."/>
            <person name="Cseklye J."/>
            <person name="Drula E."/>
            <person name="Henrissat B."/>
            <person name="Nagy I."/>
            <person name="Chovatia M."/>
            <person name="Adam C."/>
            <person name="LaButti K."/>
            <person name="Lipzen A."/>
            <person name="Riley R."/>
            <person name="Grigoriev I.V."/>
            <person name="Nagy L.G."/>
        </authorList>
    </citation>
    <scope>NUCLEOTIDE SEQUENCE [LARGE SCALE GENOMIC DNA]</scope>
    <source>
        <strain evidence="3 4">NL-1724</strain>
    </source>
</reference>
<dbReference type="PROSITE" id="PS50966">
    <property type="entry name" value="ZF_SWIM"/>
    <property type="match status" value="1"/>
</dbReference>
<dbReference type="GO" id="GO:0061630">
    <property type="term" value="F:ubiquitin protein ligase activity"/>
    <property type="evidence" value="ECO:0007669"/>
    <property type="project" value="InterPro"/>
</dbReference>
<evidence type="ECO:0000313" key="4">
    <source>
        <dbReference type="Proteomes" id="UP000320762"/>
    </source>
</evidence>
<protein>
    <recommendedName>
        <fullName evidence="2">SWIM-type domain-containing protein</fullName>
    </recommendedName>
</protein>
<dbReference type="GO" id="GO:0008270">
    <property type="term" value="F:zinc ion binding"/>
    <property type="evidence" value="ECO:0007669"/>
    <property type="project" value="UniProtKB-KW"/>
</dbReference>
<keyword evidence="1" id="KW-0479">Metal-binding</keyword>
<accession>A0A550CDH0</accession>
<keyword evidence="1" id="KW-0862">Zinc</keyword>
<evidence type="ECO:0000313" key="3">
    <source>
        <dbReference type="EMBL" id="TRM62736.1"/>
    </source>
</evidence>
<dbReference type="InterPro" id="IPR039903">
    <property type="entry name" value="Zswim2"/>
</dbReference>
<feature type="domain" description="SWIM-type" evidence="2">
    <location>
        <begin position="49"/>
        <end position="81"/>
    </location>
</feature>
<name>A0A550CDH0_9AGAR</name>
<keyword evidence="4" id="KW-1185">Reference proteome</keyword>
<gene>
    <name evidence="3" type="ORF">BD626DRAFT_498279</name>
</gene>
<dbReference type="Proteomes" id="UP000320762">
    <property type="component" value="Unassembled WGS sequence"/>
</dbReference>